<comment type="caution">
    <text evidence="3">The sequence shown here is derived from an EMBL/GenBank/DDBJ whole genome shotgun (WGS) entry which is preliminary data.</text>
</comment>
<organism evidence="3 4">
    <name type="scientific">Candidatus Dojkabacteria bacterium</name>
    <dbReference type="NCBI Taxonomy" id="2099670"/>
    <lineage>
        <taxon>Bacteria</taxon>
        <taxon>Candidatus Dojkabacteria</taxon>
    </lineage>
</organism>
<sequence length="208" mass="24133">MDDLQKSKKQRLLEEILSSKEKSSYFIIAVTVIFTISVLFFGVLPSYSAFSAQAVENQKREDLLNQAKDKLDKLKLLSQELNSETQLVDKLYKVLPNNMDQDAVIDEILKLVQKNYLELKSINFTENEDIPRKHSNLMNDQKLKVVGVNLLVESSNSNFTSLISLIRDIERSKRFFDVVELTFSRSNRGSEVVVYQLNLKVNYYFYED</sequence>
<dbReference type="EMBL" id="RFKV01000087">
    <property type="protein sequence ID" value="RMD76879.1"/>
    <property type="molecule type" value="Genomic_DNA"/>
</dbReference>
<dbReference type="InterPro" id="IPR014717">
    <property type="entry name" value="Transl_elong_EF1B/ribsomal_bS6"/>
</dbReference>
<keyword evidence="1" id="KW-0175">Coiled coil</keyword>
<reference evidence="3 4" key="1">
    <citation type="submission" date="2018-10" db="EMBL/GenBank/DDBJ databases">
        <title>Thermophilic Lithotrophy and Phototrophy in an Intertidal, Iron-rich, Geothermal Spring.</title>
        <authorList>
            <person name="Ward L.M."/>
            <person name="Idei A."/>
            <person name="Nakagawa M."/>
            <person name="Ueno Y."/>
            <person name="Fischer W."/>
            <person name="Mcglynn S.E."/>
        </authorList>
    </citation>
    <scope>NUCLEOTIDE SEQUENCE [LARGE SCALE GENOMIC DNA]</scope>
    <source>
        <strain evidence="3">J137</strain>
    </source>
</reference>
<dbReference type="Proteomes" id="UP000269410">
    <property type="component" value="Unassembled WGS sequence"/>
</dbReference>
<evidence type="ECO:0000313" key="4">
    <source>
        <dbReference type="Proteomes" id="UP000269410"/>
    </source>
</evidence>
<evidence type="ECO:0008006" key="5">
    <source>
        <dbReference type="Google" id="ProtNLM"/>
    </source>
</evidence>
<dbReference type="Gene3D" id="3.30.70.60">
    <property type="match status" value="1"/>
</dbReference>
<feature type="transmembrane region" description="Helical" evidence="2">
    <location>
        <begin position="25"/>
        <end position="50"/>
    </location>
</feature>
<accession>A0A3M0YXS7</accession>
<keyword evidence="2" id="KW-1133">Transmembrane helix</keyword>
<feature type="coiled-coil region" evidence="1">
    <location>
        <begin position="57"/>
        <end position="84"/>
    </location>
</feature>
<proteinExistence type="predicted"/>
<keyword evidence="2" id="KW-0472">Membrane</keyword>
<evidence type="ECO:0000256" key="2">
    <source>
        <dbReference type="SAM" id="Phobius"/>
    </source>
</evidence>
<evidence type="ECO:0000256" key="1">
    <source>
        <dbReference type="SAM" id="Coils"/>
    </source>
</evidence>
<gene>
    <name evidence="3" type="ORF">D6810_02740</name>
</gene>
<protein>
    <recommendedName>
        <fullName evidence="5">Type 4a pilus biogenesis protein PilO</fullName>
    </recommendedName>
</protein>
<name>A0A3M0YXS7_9BACT</name>
<dbReference type="AlphaFoldDB" id="A0A3M0YXS7"/>
<keyword evidence="2" id="KW-0812">Transmembrane</keyword>
<evidence type="ECO:0000313" key="3">
    <source>
        <dbReference type="EMBL" id="RMD76879.1"/>
    </source>
</evidence>